<proteinExistence type="inferred from homology"/>
<keyword evidence="7 8" id="KW-0472">Membrane</keyword>
<feature type="transmembrane region" description="Helical" evidence="8">
    <location>
        <begin position="26"/>
        <end position="51"/>
    </location>
</feature>
<keyword evidence="10" id="KW-1185">Reference proteome</keyword>
<feature type="transmembrane region" description="Helical" evidence="8">
    <location>
        <begin position="108"/>
        <end position="130"/>
    </location>
</feature>
<evidence type="ECO:0000313" key="10">
    <source>
        <dbReference type="Proteomes" id="UP001597294"/>
    </source>
</evidence>
<dbReference type="InterPro" id="IPR000522">
    <property type="entry name" value="ABC_transptr_permease_BtuC"/>
</dbReference>
<evidence type="ECO:0000256" key="2">
    <source>
        <dbReference type="ARBA" id="ARBA00007935"/>
    </source>
</evidence>
<dbReference type="Proteomes" id="UP001597294">
    <property type="component" value="Unassembled WGS sequence"/>
</dbReference>
<reference evidence="10" key="1">
    <citation type="journal article" date="2019" name="Int. J. Syst. Evol. Microbiol.">
        <title>The Global Catalogue of Microorganisms (GCM) 10K type strain sequencing project: providing services to taxonomists for standard genome sequencing and annotation.</title>
        <authorList>
            <consortium name="The Broad Institute Genomics Platform"/>
            <consortium name="The Broad Institute Genome Sequencing Center for Infectious Disease"/>
            <person name="Wu L."/>
            <person name="Ma J."/>
        </authorList>
    </citation>
    <scope>NUCLEOTIDE SEQUENCE [LARGE SCALE GENOMIC DNA]</scope>
    <source>
        <strain evidence="10">CGMCC 4.7192</strain>
    </source>
</reference>
<comment type="subcellular location">
    <subcellularLocation>
        <location evidence="1">Cell membrane</location>
        <topology evidence="1">Multi-pass membrane protein</topology>
    </subcellularLocation>
</comment>
<organism evidence="9 10">
    <name type="scientific">Kiloniella antarctica</name>
    <dbReference type="NCBI Taxonomy" id="1550907"/>
    <lineage>
        <taxon>Bacteria</taxon>
        <taxon>Pseudomonadati</taxon>
        <taxon>Pseudomonadota</taxon>
        <taxon>Alphaproteobacteria</taxon>
        <taxon>Rhodospirillales</taxon>
        <taxon>Kiloniellaceae</taxon>
        <taxon>Kiloniella</taxon>
    </lineage>
</organism>
<keyword evidence="4" id="KW-1003">Cell membrane</keyword>
<feature type="transmembrane region" description="Helical" evidence="8">
    <location>
        <begin position="136"/>
        <end position="158"/>
    </location>
</feature>
<gene>
    <name evidence="9" type="ORF">ACFSKO_08020</name>
</gene>
<keyword evidence="5 8" id="KW-0812">Transmembrane</keyword>
<evidence type="ECO:0000313" key="9">
    <source>
        <dbReference type="EMBL" id="MFD2205551.1"/>
    </source>
</evidence>
<dbReference type="Pfam" id="PF01032">
    <property type="entry name" value="FecCD"/>
    <property type="match status" value="1"/>
</dbReference>
<keyword evidence="6 8" id="KW-1133">Transmembrane helix</keyword>
<dbReference type="EMBL" id="JBHUII010000004">
    <property type="protein sequence ID" value="MFD2205551.1"/>
    <property type="molecule type" value="Genomic_DNA"/>
</dbReference>
<feature type="transmembrane region" description="Helical" evidence="8">
    <location>
        <begin position="170"/>
        <end position="193"/>
    </location>
</feature>
<name>A0ABW5BK64_9PROT</name>
<comment type="caution">
    <text evidence="9">The sequence shown here is derived from an EMBL/GenBank/DDBJ whole genome shotgun (WGS) entry which is preliminary data.</text>
</comment>
<dbReference type="SUPFAM" id="SSF81345">
    <property type="entry name" value="ABC transporter involved in vitamin B12 uptake, BtuC"/>
    <property type="match status" value="1"/>
</dbReference>
<dbReference type="Gene3D" id="1.10.3470.10">
    <property type="entry name" value="ABC transporter involved in vitamin B12 uptake, BtuC"/>
    <property type="match status" value="1"/>
</dbReference>
<dbReference type="PANTHER" id="PTHR30472:SF25">
    <property type="entry name" value="ABC TRANSPORTER PERMEASE PROTEIN MJ0876-RELATED"/>
    <property type="match status" value="1"/>
</dbReference>
<feature type="transmembrane region" description="Helical" evidence="8">
    <location>
        <begin position="328"/>
        <end position="349"/>
    </location>
</feature>
<evidence type="ECO:0000256" key="6">
    <source>
        <dbReference type="ARBA" id="ARBA00022989"/>
    </source>
</evidence>
<evidence type="ECO:0000256" key="5">
    <source>
        <dbReference type="ARBA" id="ARBA00022692"/>
    </source>
</evidence>
<feature type="transmembrane region" description="Helical" evidence="8">
    <location>
        <begin position="262"/>
        <end position="289"/>
    </location>
</feature>
<sequence length="356" mass="37967">MSSNISEQQTQNSFDTTYTRLVNKRLFCLLIAIFALFALLVTDILVGPAFLNAFDVLSALVSPQSQADPTVYVIVHSIRLPMTLMALVVGASLGIAGVQMQTILGNPLASPYTLGFSAAAGFGAAVTILIGFELPFIPGFTVPLAAFIMAGLACGLVYGFAHVRGVTAEIMILAGIATLFLFQSLQSLVQYMASPEVLQEIVFWLFGSMLKASWFSVSVSSSILILSMVILARNSWQLTALRMGDERARSIGVNVQRLRIKIFLLVSLLTAGAVAFVGTIGFIGLVAPHIARMIVGEDHRILMPLSGLVGGLLMIGASIVSKIISPGYVVPIGIVTAVIGVPFLFGLILTHKKSHW</sequence>
<accession>A0ABW5BK64</accession>
<evidence type="ECO:0000256" key="3">
    <source>
        <dbReference type="ARBA" id="ARBA00022448"/>
    </source>
</evidence>
<feature type="transmembrane region" description="Helical" evidence="8">
    <location>
        <begin position="71"/>
        <end position="96"/>
    </location>
</feature>
<protein>
    <submittedName>
        <fullName evidence="9">FecCD family ABC transporter permease</fullName>
    </submittedName>
</protein>
<evidence type="ECO:0000256" key="7">
    <source>
        <dbReference type="ARBA" id="ARBA00023136"/>
    </source>
</evidence>
<evidence type="ECO:0000256" key="4">
    <source>
        <dbReference type="ARBA" id="ARBA00022475"/>
    </source>
</evidence>
<keyword evidence="3" id="KW-0813">Transport</keyword>
<dbReference type="InterPro" id="IPR037294">
    <property type="entry name" value="ABC_BtuC-like"/>
</dbReference>
<feature type="transmembrane region" description="Helical" evidence="8">
    <location>
        <begin position="213"/>
        <end position="232"/>
    </location>
</feature>
<dbReference type="PANTHER" id="PTHR30472">
    <property type="entry name" value="FERRIC ENTEROBACTIN TRANSPORT SYSTEM PERMEASE PROTEIN"/>
    <property type="match status" value="1"/>
</dbReference>
<dbReference type="CDD" id="cd06550">
    <property type="entry name" value="TM_ABC_iron-siderophores_like"/>
    <property type="match status" value="1"/>
</dbReference>
<comment type="similarity">
    <text evidence="2">Belongs to the binding-protein-dependent transport system permease family. FecCD subfamily.</text>
</comment>
<feature type="transmembrane region" description="Helical" evidence="8">
    <location>
        <begin position="301"/>
        <end position="321"/>
    </location>
</feature>
<evidence type="ECO:0000256" key="8">
    <source>
        <dbReference type="SAM" id="Phobius"/>
    </source>
</evidence>
<dbReference type="RefSeq" id="WP_380250272.1">
    <property type="nucleotide sequence ID" value="NZ_JBHUII010000004.1"/>
</dbReference>
<evidence type="ECO:0000256" key="1">
    <source>
        <dbReference type="ARBA" id="ARBA00004651"/>
    </source>
</evidence>